<accession>A0A183UYZ4</accession>
<sequence length="399" mass="45875">MRYPQAVTVKGIVMIHKWVFFCFVVKNEIHLAEEDVSIVNEKGNRVYFVKAPGNYSLMLKQLKVLNDFGYLSGEIGATLQVPILEGPAGIRFDLPYTVIPETSLLSQQCDQYSGIVQRDGRQYCRYCDICGLSESIENGLNEEGHEFLPELARGREERFSPRCSKINANTYEFKRTISLPGRRELEEKVRETMQGLDGEIRKRLNKGRGRFQLFLNLISAKQPPITQKAWFNASSQCRCCGKHRDESCRSVLSFLYCDAEDCKSAWARKCLHNSARIAACYTVEFNYRMTSSYDDVLQFLRENNFPNQELISRSPLAAGKKTELWTKKLRETVALVEVIRHTHMLLFRIVPVKQQSEGDGNTLSEKCVANMPHRLTNLRRYCTIFWNMKLCCAHCEGVC</sequence>
<organism evidence="2 3">
    <name type="scientific">Toxocara canis</name>
    <name type="common">Canine roundworm</name>
    <dbReference type="NCBI Taxonomy" id="6265"/>
    <lineage>
        <taxon>Eukaryota</taxon>
        <taxon>Metazoa</taxon>
        <taxon>Ecdysozoa</taxon>
        <taxon>Nematoda</taxon>
        <taxon>Chromadorea</taxon>
        <taxon>Rhabditida</taxon>
        <taxon>Spirurina</taxon>
        <taxon>Ascaridomorpha</taxon>
        <taxon>Ascaridoidea</taxon>
        <taxon>Toxocaridae</taxon>
        <taxon>Toxocara</taxon>
    </lineage>
</organism>
<dbReference type="WBParaSite" id="TCNE_0001371401-mRNA-1">
    <property type="protein sequence ID" value="TCNE_0001371401-mRNA-1"/>
    <property type="gene ID" value="TCNE_0001371401"/>
</dbReference>
<evidence type="ECO:0000313" key="3">
    <source>
        <dbReference type="WBParaSite" id="TCNE_0001371401-mRNA-1"/>
    </source>
</evidence>
<reference evidence="3" key="1">
    <citation type="submission" date="2016-06" db="UniProtKB">
        <authorList>
            <consortium name="WormBaseParasite"/>
        </authorList>
    </citation>
    <scope>IDENTIFICATION</scope>
</reference>
<evidence type="ECO:0000313" key="1">
    <source>
        <dbReference type="EMBL" id="VDM45035.1"/>
    </source>
</evidence>
<protein>
    <submittedName>
        <fullName evidence="1 3">Uncharacterized protein</fullName>
    </submittedName>
</protein>
<dbReference type="AlphaFoldDB" id="A0A183UYZ4"/>
<dbReference type="EMBL" id="UYWY01021859">
    <property type="protein sequence ID" value="VDM45035.1"/>
    <property type="molecule type" value="Genomic_DNA"/>
</dbReference>
<evidence type="ECO:0000313" key="2">
    <source>
        <dbReference type="Proteomes" id="UP000050794"/>
    </source>
</evidence>
<reference evidence="1 2" key="2">
    <citation type="submission" date="2018-11" db="EMBL/GenBank/DDBJ databases">
        <authorList>
            <consortium name="Pathogen Informatics"/>
        </authorList>
    </citation>
    <scope>NUCLEOTIDE SEQUENCE [LARGE SCALE GENOMIC DNA]</scope>
</reference>
<name>A0A183UYZ4_TOXCA</name>
<proteinExistence type="predicted"/>
<dbReference type="Proteomes" id="UP000050794">
    <property type="component" value="Unassembled WGS sequence"/>
</dbReference>
<gene>
    <name evidence="1" type="ORF">TCNE_LOCUS13714</name>
</gene>
<keyword evidence="2" id="KW-1185">Reference proteome</keyword>